<evidence type="ECO:0000259" key="6">
    <source>
        <dbReference type="Pfam" id="PF12698"/>
    </source>
</evidence>
<organism evidence="7 8">
    <name type="scientific">Streptomyces hazeniae</name>
    <dbReference type="NCBI Taxonomy" id="3075538"/>
    <lineage>
        <taxon>Bacteria</taxon>
        <taxon>Bacillati</taxon>
        <taxon>Actinomycetota</taxon>
        <taxon>Actinomycetes</taxon>
        <taxon>Kitasatosporales</taxon>
        <taxon>Streptomycetaceae</taxon>
        <taxon>Streptomyces</taxon>
    </lineage>
</organism>
<dbReference type="InterPro" id="IPR013525">
    <property type="entry name" value="ABC2_TM"/>
</dbReference>
<sequence length="253" mass="27005">MTTDITRRSLAALTRAELTLLVRNKTHVFTVFLAPALLTLGMIPVFDTYRMPMSTLVPTMAATALGFTLVMGVYSTLTATYVVRREGYVLKRFRTGQASDTVLLGGTAVPVVLTSALQALLLVVGIAAVTGTLPGRPLLLLVGFLLGIPLTAAFAAITSAWTRTAESAGVSVFPGMMVLLLTSGMLIPFSALPDVAGDVAQVLPFTPVVELVKHGWSGEVVWAQDLARIAALLVWNALLLVAARRVFKWEPRT</sequence>
<comment type="subcellular location">
    <subcellularLocation>
        <location evidence="1">Membrane</location>
        <topology evidence="1">Multi-pass membrane protein</topology>
    </subcellularLocation>
</comment>
<feature type="transmembrane region" description="Helical" evidence="5">
    <location>
        <begin position="226"/>
        <end position="247"/>
    </location>
</feature>
<feature type="domain" description="ABC-2 type transporter transmembrane" evidence="6">
    <location>
        <begin position="60"/>
        <end position="241"/>
    </location>
</feature>
<dbReference type="RefSeq" id="WP_311676192.1">
    <property type="nucleotide sequence ID" value="NZ_JAVREQ010000045.1"/>
</dbReference>
<reference evidence="8" key="1">
    <citation type="submission" date="2023-07" db="EMBL/GenBank/DDBJ databases">
        <title>30 novel species of actinomycetes from the DSMZ collection.</title>
        <authorList>
            <person name="Nouioui I."/>
        </authorList>
    </citation>
    <scope>NUCLEOTIDE SEQUENCE [LARGE SCALE GENOMIC DNA]</scope>
    <source>
        <strain evidence="8">DSM 42041</strain>
    </source>
</reference>
<dbReference type="Pfam" id="PF12698">
    <property type="entry name" value="ABC2_membrane_3"/>
    <property type="match status" value="1"/>
</dbReference>
<feature type="transmembrane region" description="Helical" evidence="5">
    <location>
        <begin position="58"/>
        <end position="82"/>
    </location>
</feature>
<dbReference type="PANTHER" id="PTHR43027">
    <property type="entry name" value="DOXORUBICIN RESISTANCE ABC TRANSPORTER PERMEASE PROTEIN DRRC-RELATED"/>
    <property type="match status" value="1"/>
</dbReference>
<comment type="caution">
    <text evidence="7">The sequence shown here is derived from an EMBL/GenBank/DDBJ whole genome shotgun (WGS) entry which is preliminary data.</text>
</comment>
<evidence type="ECO:0000313" key="7">
    <source>
        <dbReference type="EMBL" id="MDT0382619.1"/>
    </source>
</evidence>
<keyword evidence="2 5" id="KW-0812">Transmembrane</keyword>
<feature type="transmembrane region" description="Helical" evidence="5">
    <location>
        <begin position="28"/>
        <end position="46"/>
    </location>
</feature>
<proteinExistence type="predicted"/>
<feature type="transmembrane region" description="Helical" evidence="5">
    <location>
        <begin position="168"/>
        <end position="189"/>
    </location>
</feature>
<dbReference type="EMBL" id="JAVREQ010000045">
    <property type="protein sequence ID" value="MDT0382619.1"/>
    <property type="molecule type" value="Genomic_DNA"/>
</dbReference>
<evidence type="ECO:0000256" key="4">
    <source>
        <dbReference type="ARBA" id="ARBA00023136"/>
    </source>
</evidence>
<name>A0ABU2P043_9ACTN</name>
<evidence type="ECO:0000256" key="2">
    <source>
        <dbReference type="ARBA" id="ARBA00022692"/>
    </source>
</evidence>
<protein>
    <submittedName>
        <fullName evidence="7">ABC transporter permease</fullName>
    </submittedName>
</protein>
<keyword evidence="4 5" id="KW-0472">Membrane</keyword>
<keyword evidence="8" id="KW-1185">Reference proteome</keyword>
<feature type="transmembrane region" description="Helical" evidence="5">
    <location>
        <begin position="138"/>
        <end position="161"/>
    </location>
</feature>
<dbReference type="Proteomes" id="UP001183414">
    <property type="component" value="Unassembled WGS sequence"/>
</dbReference>
<evidence type="ECO:0000256" key="5">
    <source>
        <dbReference type="SAM" id="Phobius"/>
    </source>
</evidence>
<dbReference type="InterPro" id="IPR052902">
    <property type="entry name" value="ABC-2_transporter"/>
</dbReference>
<dbReference type="PANTHER" id="PTHR43027:SF2">
    <property type="entry name" value="TRANSPORT PERMEASE PROTEIN"/>
    <property type="match status" value="1"/>
</dbReference>
<gene>
    <name evidence="7" type="ORF">RM572_28090</name>
</gene>
<evidence type="ECO:0000313" key="8">
    <source>
        <dbReference type="Proteomes" id="UP001183414"/>
    </source>
</evidence>
<accession>A0ABU2P043</accession>
<feature type="transmembrane region" description="Helical" evidence="5">
    <location>
        <begin position="102"/>
        <end position="126"/>
    </location>
</feature>
<evidence type="ECO:0000256" key="3">
    <source>
        <dbReference type="ARBA" id="ARBA00022989"/>
    </source>
</evidence>
<keyword evidence="3 5" id="KW-1133">Transmembrane helix</keyword>
<evidence type="ECO:0000256" key="1">
    <source>
        <dbReference type="ARBA" id="ARBA00004141"/>
    </source>
</evidence>